<dbReference type="Proteomes" id="UP000293863">
    <property type="component" value="Unassembled WGS sequence"/>
</dbReference>
<proteinExistence type="predicted"/>
<protein>
    <submittedName>
        <fullName evidence="1">Uncharacterized protein</fullName>
    </submittedName>
</protein>
<keyword evidence="2" id="KW-1185">Reference proteome</keyword>
<dbReference type="EMBL" id="SGSQ01000015">
    <property type="protein sequence ID" value="RZG45940.1"/>
    <property type="molecule type" value="Genomic_DNA"/>
</dbReference>
<dbReference type="OrthoDB" id="3631561at2"/>
<sequence length="439" mass="51116">MLEYVIGLWHAFFDRPDHLAILSIVPVTAFVTWAHVWMALKMVFYPLTFWGFHIGPLPVGWQGIVPRKAGRISGIITDNTLSKLGSLREFLDAMDPEDMARIIGEQVGFELEHLIDEVMLDRNAVLWENLPYSIKRRIYGQAHKQLPGTLKELVTELTMNVESLVNMRDMVVNQMEGDRRLMVRMFLKVGQKEINFIWHISALIGIFFGIIQMFVYVFIPQHWTVPFFAAIWGFLTNWIAIWMVFNPVEPHYVRYPQFFELTKDRKFPWIKPVIPRIGTYNVQGAFMKRQEEVSEVFASVVTEDLITLKSIMTEMMYGPKKDKTRRIVKRHVNEIMETPLVRTSLQLSLGPKEYAKLKTDLIDRSIEITMVPVSDPAFNASRAQKIFSMFKERIRELTPKEFQNLLRPAFQEDEWILIVLGGVTGFFAGLIHLFLVFIE</sequence>
<gene>
    <name evidence="1" type="ORF">EXU28_10655</name>
</gene>
<dbReference type="STRING" id="1879050.GCA_001696605_00808"/>
<dbReference type="RefSeq" id="WP_068973524.1">
    <property type="nucleotide sequence ID" value="NZ_CP031716.1"/>
</dbReference>
<comment type="caution">
    <text evidence="1">The sequence shown here is derived from an EMBL/GenBank/DDBJ whole genome shotgun (WGS) entry which is preliminary data.</text>
</comment>
<accession>A0A385C5P5</accession>
<dbReference type="PANTHER" id="PTHR35791">
    <property type="entry name" value="UPF0754 MEMBRANE PROTEIN YHEB"/>
    <property type="match status" value="1"/>
</dbReference>
<dbReference type="KEGG" id="awu:BEN71_13585"/>
<reference evidence="1 2" key="1">
    <citation type="submission" date="2019-02" db="EMBL/GenBank/DDBJ databases">
        <title>The Batch Genome Submission of Acinetobacter spp. strains.</title>
        <authorList>
            <person name="Qin J."/>
            <person name="Hu Y."/>
            <person name="Ye H."/>
            <person name="Wei L."/>
            <person name="Feng Y."/>
            <person name="Zong Z."/>
        </authorList>
    </citation>
    <scope>NUCLEOTIDE SEQUENCE [LARGE SCALE GENOMIC DNA]</scope>
    <source>
        <strain evidence="1 2">WCHAW060049</strain>
    </source>
</reference>
<evidence type="ECO:0000313" key="1">
    <source>
        <dbReference type="EMBL" id="RZG45940.1"/>
    </source>
</evidence>
<evidence type="ECO:0000313" key="2">
    <source>
        <dbReference type="Proteomes" id="UP000293863"/>
    </source>
</evidence>
<organism evidence="1 2">
    <name type="scientific">Acinetobacter wuhouensis</name>
    <dbReference type="NCBI Taxonomy" id="1879050"/>
    <lineage>
        <taxon>Bacteria</taxon>
        <taxon>Pseudomonadati</taxon>
        <taxon>Pseudomonadota</taxon>
        <taxon>Gammaproteobacteria</taxon>
        <taxon>Moraxellales</taxon>
        <taxon>Moraxellaceae</taxon>
        <taxon>Acinetobacter</taxon>
    </lineage>
</organism>
<dbReference type="PANTHER" id="PTHR35791:SF1">
    <property type="entry name" value="UPF0754 MEMBRANE PROTEIN YHEB"/>
    <property type="match status" value="1"/>
</dbReference>
<name>A0A385C5P5_9GAMM</name>
<dbReference type="AlphaFoldDB" id="A0A385C5P5"/>